<accession>A0ACB8VQZ7</accession>
<protein>
    <submittedName>
        <fullName evidence="1">Uncharacterized protein</fullName>
    </submittedName>
</protein>
<dbReference type="Proteomes" id="UP000831701">
    <property type="component" value="Chromosome 19"/>
</dbReference>
<dbReference type="EMBL" id="CM041549">
    <property type="protein sequence ID" value="KAI3357337.1"/>
    <property type="molecule type" value="Genomic_DNA"/>
</dbReference>
<organism evidence="1 2">
    <name type="scientific">Scortum barcoo</name>
    <name type="common">barcoo grunter</name>
    <dbReference type="NCBI Taxonomy" id="214431"/>
    <lineage>
        <taxon>Eukaryota</taxon>
        <taxon>Metazoa</taxon>
        <taxon>Chordata</taxon>
        <taxon>Craniata</taxon>
        <taxon>Vertebrata</taxon>
        <taxon>Euteleostomi</taxon>
        <taxon>Actinopterygii</taxon>
        <taxon>Neopterygii</taxon>
        <taxon>Teleostei</taxon>
        <taxon>Neoteleostei</taxon>
        <taxon>Acanthomorphata</taxon>
        <taxon>Eupercaria</taxon>
        <taxon>Centrarchiformes</taxon>
        <taxon>Terapontoidei</taxon>
        <taxon>Terapontidae</taxon>
        <taxon>Scortum</taxon>
    </lineage>
</organism>
<sequence length="1490" mass="163135">MRTAVLWGLLVLLCQHTQVSSHVLGRPSSTGDLAQLKSLLERFEETLSEAAQVEDSEADYEGTNGDPEHSQTGRGWSPEQEGEQEALLADRSQSPAEGHSRTSSLRSRLQDLLTARRRASSCFGARMDRIGNASGLGCNSGRASLPNRASHTEEDDDEEEQGEKFVFDDVDDIGPPEMNLSNLYAQTKTGQETGGRAVNGSTQTGQKDKILPLDHYSCTGMEVRESPEGRSTSSDLGVTEEAESFWKANNIYEGGTSHRAKEWLSVVSELTLRLNKGKPSLTAEGSQDESSGAVTQQDSTEDKLSSAVRPHTEHHSAGGDRPAQQSPETCSPHSEDRDLEVVYDDVPAESLQLPVDDVDDIYEDIQRPDHRGSNGWSSSEFESYDELSDGETAPPARSKLTADVLKLKERCAVTRRELAVRLSTPHVAQIRQSCDTKVQQLMKAARNGTKDGLEKTKLAMIRKVSFLQRKDSTGEGKDDAGYIDVSVCELKHPPPQLCPMPEGLSSQQCIDAMLLSSSPQVVRRLILSSIVQSESSYLDSLKRILQEYQMPLLEPQNWVLNPKKVRQIFYRLQEIHQCHSMFQIALASRVAEWDHSEKIGDLFVASFSKSMVLNVYSDYINNFTNAMALIKKACMSKPAFLDFLKKKQASSPDRITLYGLMVKPIQRFPQFILLLQDMLKNTPQSHADRLPLQLALTELETLAEKLNEQKRLADQEAEIQQLAHSVGGRNLNKLLNSDQRQLIQCELLTEIVYGDKGQVLKSKERKVFLLNDMLICVNVNLKGPPDISSLVPVGPKYSVKWCCPLLQTQVVEVGQDSLQSSRAVSLLSEDTAPQALCVSGKVFLTPPRLYHELEELQHDLAVVEEVSLLVGTLHGTYQNLNSTVSQDWCLALQRLIRLKEEEIQNANKCRLRLSVPGKPDKSGRPVSIMVVFNTPSPLSKISWVNRLYLANIAQRQENTPGWECAEDDGKTKAPFSCPLLTCRLPVFSSKTHMLQLKAALHSPSQCSLLGFCTASTSLPQGYLWVAGGGGGSDHGQVEIFSLNRAAPRLVKTVPLNVPVLCLEYVKEPSPGAEEREAERVQTAAKMGNIICVGLQDGSIHVYSSVDTAVQCLLTLVNPDSCPVLCLKHSLSFLFAGLANGKVAVYHRETGERLWDVDSCRLVSLGSQPVCCLLTLEDAVWASCANQVTVIQGSSLQAQSFEAHPDPGCSISHMVRSGGGVWMAFTQSSSIHLFHTETLEPLQEVNVATRNAHLLPGQVCVSSLLICQGLLWVGTSQGVILTFPVPTLEGIPKITGKGVTSLNAHCGPVDFLVSTSSTLASDLLRRDSILNGGEEGGNVDGGGGRGDVGGDGGAARSEQNSYQDSGAPPLREEKPKRLLLQYRLHSTCQLPGKPLTAQPDQGAPRAPPDSLEHSPEDGSIYEVSEDPDVWVRGRPVEWGREGEARRSKVTSMAVFSGGRGHRRIGPTGPAESADSTENTLMVWQLPLTLSQ</sequence>
<comment type="caution">
    <text evidence="1">The sequence shown here is derived from an EMBL/GenBank/DDBJ whole genome shotgun (WGS) entry which is preliminary data.</text>
</comment>
<keyword evidence="2" id="KW-1185">Reference proteome</keyword>
<proteinExistence type="predicted"/>
<evidence type="ECO:0000313" key="1">
    <source>
        <dbReference type="EMBL" id="KAI3357337.1"/>
    </source>
</evidence>
<name>A0ACB8VQZ7_9TELE</name>
<reference evidence="1" key="1">
    <citation type="submission" date="2022-04" db="EMBL/GenBank/DDBJ databases">
        <title>Jade perch genome.</title>
        <authorList>
            <person name="Chao B."/>
        </authorList>
    </citation>
    <scope>NUCLEOTIDE SEQUENCE</scope>
    <source>
        <strain evidence="1">CB-2022</strain>
    </source>
</reference>
<gene>
    <name evidence="1" type="ORF">L3Q82_015482</name>
</gene>
<evidence type="ECO:0000313" key="2">
    <source>
        <dbReference type="Proteomes" id="UP000831701"/>
    </source>
</evidence>